<name>A0A5C4M864_9PSEU</name>
<organism evidence="2 3">
    <name type="scientific">Amycolatopsis alkalitolerans</name>
    <dbReference type="NCBI Taxonomy" id="2547244"/>
    <lineage>
        <taxon>Bacteria</taxon>
        <taxon>Bacillati</taxon>
        <taxon>Actinomycetota</taxon>
        <taxon>Actinomycetes</taxon>
        <taxon>Pseudonocardiales</taxon>
        <taxon>Pseudonocardiaceae</taxon>
        <taxon>Amycolatopsis</taxon>
    </lineage>
</organism>
<gene>
    <name evidence="2" type="ORF">FG385_10015</name>
</gene>
<dbReference type="EMBL" id="VDFW01000006">
    <property type="protein sequence ID" value="TNC27396.1"/>
    <property type="molecule type" value="Genomic_DNA"/>
</dbReference>
<reference evidence="2 3" key="1">
    <citation type="submission" date="2019-06" db="EMBL/GenBank/DDBJ databases">
        <title>Amycolatopsis alkalitolerans sp. nov., isolated from Gastrodia elata Blume.</title>
        <authorList>
            <person name="Narsing Rao M.P."/>
            <person name="Li W.J."/>
        </authorList>
    </citation>
    <scope>NUCLEOTIDE SEQUENCE [LARGE SCALE GENOMIC DNA]</scope>
    <source>
        <strain evidence="2 3">SYSUP0005</strain>
    </source>
</reference>
<evidence type="ECO:0000313" key="3">
    <source>
        <dbReference type="Proteomes" id="UP000305546"/>
    </source>
</evidence>
<protein>
    <recommendedName>
        <fullName evidence="4">TNase-like domain-containing protein</fullName>
    </recommendedName>
</protein>
<dbReference type="OrthoDB" id="4337778at2"/>
<dbReference type="SUPFAM" id="SSF50199">
    <property type="entry name" value="Staphylococcal nuclease"/>
    <property type="match status" value="1"/>
</dbReference>
<feature type="compositionally biased region" description="Basic and acidic residues" evidence="1">
    <location>
        <begin position="227"/>
        <end position="237"/>
    </location>
</feature>
<dbReference type="Gene3D" id="2.40.50.90">
    <property type="match status" value="1"/>
</dbReference>
<keyword evidence="3" id="KW-1185">Reference proteome</keyword>
<comment type="caution">
    <text evidence="2">The sequence shown here is derived from an EMBL/GenBank/DDBJ whole genome shotgun (WGS) entry which is preliminary data.</text>
</comment>
<accession>A0A5C4M864</accession>
<evidence type="ECO:0000313" key="2">
    <source>
        <dbReference type="EMBL" id="TNC27396.1"/>
    </source>
</evidence>
<proteinExistence type="predicted"/>
<dbReference type="AlphaFoldDB" id="A0A5C4M864"/>
<feature type="region of interest" description="Disordered" evidence="1">
    <location>
        <begin position="170"/>
        <end position="237"/>
    </location>
</feature>
<sequence>MRKRRVPTWLKVTLGAFVLLFAVATIVGRPATPGNAALSGVAASAPTTTSPPVTTYTVTGVDGDLIHLTTVDGRQTSVRAAGIALPLATNCYSVETASWAGSFLIGKQITMKTLETPTGTVAFITLDDGANYSTIALQSGYAKYAPDALSAGYGPALEAAETAARTGGKGLWGPPCNGNIDAPAPSSAPSTATEPVAQAGSTVPPGPVTTRRTTTTTPPPDCPRPPHAVDHGKPCGR</sequence>
<dbReference type="RefSeq" id="WP_139096357.1">
    <property type="nucleotide sequence ID" value="NZ_VDFW01000006.1"/>
</dbReference>
<evidence type="ECO:0000256" key="1">
    <source>
        <dbReference type="SAM" id="MobiDB-lite"/>
    </source>
</evidence>
<feature type="compositionally biased region" description="Pro residues" evidence="1">
    <location>
        <begin position="217"/>
        <end position="226"/>
    </location>
</feature>
<dbReference type="Proteomes" id="UP000305546">
    <property type="component" value="Unassembled WGS sequence"/>
</dbReference>
<evidence type="ECO:0008006" key="4">
    <source>
        <dbReference type="Google" id="ProtNLM"/>
    </source>
</evidence>
<dbReference type="InterPro" id="IPR035437">
    <property type="entry name" value="SNase_OB-fold_sf"/>
</dbReference>